<accession>X1RRJ5</accession>
<evidence type="ECO:0000313" key="2">
    <source>
        <dbReference type="EMBL" id="GAI83283.1"/>
    </source>
</evidence>
<reference evidence="2" key="1">
    <citation type="journal article" date="2014" name="Front. Microbiol.">
        <title>High frequency of phylogenetically diverse reductive dehalogenase-homologous genes in deep subseafloor sedimentary metagenomes.</title>
        <authorList>
            <person name="Kawai M."/>
            <person name="Futagami T."/>
            <person name="Toyoda A."/>
            <person name="Takaki Y."/>
            <person name="Nishi S."/>
            <person name="Hori S."/>
            <person name="Arai W."/>
            <person name="Tsubouchi T."/>
            <person name="Morono Y."/>
            <person name="Uchiyama I."/>
            <person name="Ito T."/>
            <person name="Fujiyama A."/>
            <person name="Inagaki F."/>
            <person name="Takami H."/>
        </authorList>
    </citation>
    <scope>NUCLEOTIDE SEQUENCE</scope>
    <source>
        <strain evidence="2">Expedition CK06-06</strain>
    </source>
</reference>
<gene>
    <name evidence="2" type="ORF">S12H4_19353</name>
</gene>
<dbReference type="Gene3D" id="3.40.50.300">
    <property type="entry name" value="P-loop containing nucleotide triphosphate hydrolases"/>
    <property type="match status" value="1"/>
</dbReference>
<dbReference type="GO" id="GO:0008146">
    <property type="term" value="F:sulfotransferase activity"/>
    <property type="evidence" value="ECO:0007669"/>
    <property type="project" value="InterPro"/>
</dbReference>
<dbReference type="EMBL" id="BARW01009669">
    <property type="protein sequence ID" value="GAI83283.1"/>
    <property type="molecule type" value="Genomic_DNA"/>
</dbReference>
<feature type="domain" description="Sulfotransferase" evidence="1">
    <location>
        <begin position="54"/>
        <end position="112"/>
    </location>
</feature>
<evidence type="ECO:0000259" key="1">
    <source>
        <dbReference type="Pfam" id="PF00685"/>
    </source>
</evidence>
<dbReference type="Pfam" id="PF00685">
    <property type="entry name" value="Sulfotransfer_1"/>
    <property type="match status" value="1"/>
</dbReference>
<organism evidence="2">
    <name type="scientific">marine sediment metagenome</name>
    <dbReference type="NCBI Taxonomy" id="412755"/>
    <lineage>
        <taxon>unclassified sequences</taxon>
        <taxon>metagenomes</taxon>
        <taxon>ecological metagenomes</taxon>
    </lineage>
</organism>
<comment type="caution">
    <text evidence="2">The sequence shown here is derived from an EMBL/GenBank/DDBJ whole genome shotgun (WGS) entry which is preliminary data.</text>
</comment>
<proteinExistence type="predicted"/>
<sequence length="122" mass="13917">QHYPPTLEIIEGLKSTGKRVVVLLREPNAGMLSYKKLNNGNYKESLADLEKFNKEYRKLEGVENVLIITYEDLVENTSTVITRVLNHLRLPVPQDINTVKLSKMRTASCVWVEVEGAKDYPT</sequence>
<dbReference type="InterPro" id="IPR027417">
    <property type="entry name" value="P-loop_NTPase"/>
</dbReference>
<dbReference type="AlphaFoldDB" id="X1RRJ5"/>
<name>X1RRJ5_9ZZZZ</name>
<protein>
    <recommendedName>
        <fullName evidence="1">Sulfotransferase domain-containing protein</fullName>
    </recommendedName>
</protein>
<dbReference type="SUPFAM" id="SSF52540">
    <property type="entry name" value="P-loop containing nucleoside triphosphate hydrolases"/>
    <property type="match status" value="1"/>
</dbReference>
<feature type="non-terminal residue" evidence="2">
    <location>
        <position position="1"/>
    </location>
</feature>
<dbReference type="InterPro" id="IPR000863">
    <property type="entry name" value="Sulfotransferase_dom"/>
</dbReference>